<evidence type="ECO:0000313" key="2">
    <source>
        <dbReference type="EMBL" id="KAK0542118.1"/>
    </source>
</evidence>
<accession>A0AAN6GKM7</accession>
<gene>
    <name evidence="2" type="ORF">OC846_006838</name>
</gene>
<sequence length="493" mass="55166">RHGPGLPVALACHYNAISDPPAPDLMTLGNSGFTWRIDKEHKFPLIAELECTFGLILHPATHEKAFIRGTRMVTCSMLCQALDNIGVTSVRISAYGFKCPLELFDDPANPEHPECEKNTYDIGRVWRTDHIGLVGPTRRLSEAMAKIYPMLGPIGFGLGSVKYTVTIEERQYKVKIYPALVHLLKSVFGKMILYAPENIKTLKARKANLVTLIDFIKNSGYNLATGVRVEVTVPAETFWDAVATACDQTPLLSLKEYTKPVHPDFQDFKTRVYEVTRDSYLEQIEDLMEHCEVTLNLWHGRNAGPTTDQQRQVCLDLFNCVGWNPGTFKITAWNRELSWWRLDLGPRFPIPISADNDPDDQDPSGDYYPTAPDVGDMDFNLNDLPPTPPPRSPTPPPAPAPAPAPFSVAKLTKNELKTVWDEVGKQLICTEEDCDSRLRGKTSLMWDGGNFDQGLKCPQFRVKCKTCGKRTSQTAFKTLLLSEMARGLEVTPP</sequence>
<dbReference type="PANTHER" id="PTHR34863:SF1">
    <property type="entry name" value="OTU DOMAIN-CONTAINING PROTEIN"/>
    <property type="match status" value="1"/>
</dbReference>
<proteinExistence type="predicted"/>
<keyword evidence="3" id="KW-1185">Reference proteome</keyword>
<dbReference type="AlphaFoldDB" id="A0AAN6GKM7"/>
<protein>
    <submittedName>
        <fullName evidence="2">Uncharacterized protein</fullName>
    </submittedName>
</protein>
<dbReference type="PANTHER" id="PTHR34863">
    <property type="entry name" value="EXPRESSED PROTEIN"/>
    <property type="match status" value="1"/>
</dbReference>
<organism evidence="2 3">
    <name type="scientific">Tilletia horrida</name>
    <dbReference type="NCBI Taxonomy" id="155126"/>
    <lineage>
        <taxon>Eukaryota</taxon>
        <taxon>Fungi</taxon>
        <taxon>Dikarya</taxon>
        <taxon>Basidiomycota</taxon>
        <taxon>Ustilaginomycotina</taxon>
        <taxon>Exobasidiomycetes</taxon>
        <taxon>Tilletiales</taxon>
        <taxon>Tilletiaceae</taxon>
        <taxon>Tilletia</taxon>
    </lineage>
</organism>
<name>A0AAN6GKM7_9BASI</name>
<feature type="non-terminal residue" evidence="2">
    <location>
        <position position="1"/>
    </location>
</feature>
<feature type="region of interest" description="Disordered" evidence="1">
    <location>
        <begin position="351"/>
        <end position="404"/>
    </location>
</feature>
<dbReference type="Proteomes" id="UP001176517">
    <property type="component" value="Unassembled WGS sequence"/>
</dbReference>
<comment type="caution">
    <text evidence="2">The sequence shown here is derived from an EMBL/GenBank/DDBJ whole genome shotgun (WGS) entry which is preliminary data.</text>
</comment>
<reference evidence="2" key="1">
    <citation type="journal article" date="2023" name="PhytoFront">
        <title>Draft Genome Resources of Seven Strains of Tilletia horrida, Causal Agent of Kernel Smut of Rice.</title>
        <authorList>
            <person name="Khanal S."/>
            <person name="Antony Babu S."/>
            <person name="Zhou X.G."/>
        </authorList>
    </citation>
    <scope>NUCLEOTIDE SEQUENCE</scope>
    <source>
        <strain evidence="2">TX6</strain>
    </source>
</reference>
<feature type="compositionally biased region" description="Pro residues" evidence="1">
    <location>
        <begin position="385"/>
        <end position="404"/>
    </location>
</feature>
<dbReference type="EMBL" id="JAPDMZ010000620">
    <property type="protein sequence ID" value="KAK0542118.1"/>
    <property type="molecule type" value="Genomic_DNA"/>
</dbReference>
<evidence type="ECO:0000313" key="3">
    <source>
        <dbReference type="Proteomes" id="UP001176517"/>
    </source>
</evidence>
<evidence type="ECO:0000256" key="1">
    <source>
        <dbReference type="SAM" id="MobiDB-lite"/>
    </source>
</evidence>